<evidence type="ECO:0000259" key="2">
    <source>
        <dbReference type="Pfam" id="PF13229"/>
    </source>
</evidence>
<dbReference type="EMBL" id="JBHPKH010000060">
    <property type="protein sequence ID" value="MFC1573006.1"/>
    <property type="molecule type" value="Genomic_DNA"/>
</dbReference>
<dbReference type="SUPFAM" id="SSF51126">
    <property type="entry name" value="Pectin lyase-like"/>
    <property type="match status" value="1"/>
</dbReference>
<keyword evidence="1" id="KW-0732">Signal</keyword>
<accession>A0ABV6YKZ0</accession>
<sequence>MSSRLLSAVLVGLAVLLTVSCSDDNGVKPRLHQPVSHLVRPDGTGDFPTIQKAINAAADGDTIELADGTFAGEGNCEISYLEKAIVVRSQSGDPQACILGCEGGRSVGIHFGSDLGPQAVLRGVTIANAARTGDGGAVYCKGSSPTLIDCCFSKNEASNGAGMYCTGGASPTLIGCSFSENMATFRGGGIYCIYSSSPTFIDCTFTGNRAGAEGGAIICLGSSTLTFTNCTFVGNRASYGGAANCVGSSLTFTNCTLVGNHAVDAAGGIYHIESPLVLDNTIIAFGTGGEAVCSFRSAAFVTCCNIFGNEGGDWTGCLENQDGIEIYGNISADPLFCDPENHDFRLRPASPCSPDSSWCGLVGAWPVGCE</sequence>
<dbReference type="InterPro" id="IPR039448">
    <property type="entry name" value="Beta_helix"/>
</dbReference>
<name>A0ABV6YKZ0_UNCEI</name>
<dbReference type="PANTHER" id="PTHR11319">
    <property type="entry name" value="G PROTEIN-COUPLED RECEPTOR-RELATED"/>
    <property type="match status" value="1"/>
</dbReference>
<evidence type="ECO:0000313" key="3">
    <source>
        <dbReference type="EMBL" id="MFC1573006.1"/>
    </source>
</evidence>
<proteinExistence type="predicted"/>
<comment type="caution">
    <text evidence="3">The sequence shown here is derived from an EMBL/GenBank/DDBJ whole genome shotgun (WGS) entry which is preliminary data.</text>
</comment>
<dbReference type="Pfam" id="PF13229">
    <property type="entry name" value="Beta_helix"/>
    <property type="match status" value="1"/>
</dbReference>
<keyword evidence="4" id="KW-1185">Reference proteome</keyword>
<organism evidence="3 4">
    <name type="scientific">Eiseniibacteriota bacterium</name>
    <dbReference type="NCBI Taxonomy" id="2212470"/>
    <lineage>
        <taxon>Bacteria</taxon>
        <taxon>Candidatus Eiseniibacteriota</taxon>
    </lineage>
</organism>
<reference evidence="3 4" key="1">
    <citation type="submission" date="2024-09" db="EMBL/GenBank/DDBJ databases">
        <authorList>
            <person name="D'Angelo T."/>
        </authorList>
    </citation>
    <scope>NUCLEOTIDE SEQUENCE [LARGE SCALE GENOMIC DNA]</scope>
    <source>
        <strain evidence="3">SAG AM-320-E07</strain>
    </source>
</reference>
<protein>
    <submittedName>
        <fullName evidence="3">Right-handed parallel beta-helix repeat-containing protein</fullName>
    </submittedName>
</protein>
<dbReference type="PROSITE" id="PS51257">
    <property type="entry name" value="PROKAR_LIPOPROTEIN"/>
    <property type="match status" value="1"/>
</dbReference>
<evidence type="ECO:0000256" key="1">
    <source>
        <dbReference type="SAM" id="SignalP"/>
    </source>
</evidence>
<dbReference type="PANTHER" id="PTHR11319:SF35">
    <property type="entry name" value="OUTER MEMBRANE PROTEIN PMPC-RELATED"/>
    <property type="match status" value="1"/>
</dbReference>
<evidence type="ECO:0000313" key="4">
    <source>
        <dbReference type="Proteomes" id="UP001593833"/>
    </source>
</evidence>
<dbReference type="Proteomes" id="UP001593833">
    <property type="component" value="Unassembled WGS sequence"/>
</dbReference>
<gene>
    <name evidence="3" type="ORF">ACFL6M_05345</name>
</gene>
<feature type="signal peptide" evidence="1">
    <location>
        <begin position="1"/>
        <end position="22"/>
    </location>
</feature>
<feature type="chain" id="PRO_5045219179" evidence="1">
    <location>
        <begin position="23"/>
        <end position="370"/>
    </location>
</feature>
<dbReference type="InterPro" id="IPR012334">
    <property type="entry name" value="Pectin_lyas_fold"/>
</dbReference>
<dbReference type="Gene3D" id="2.160.20.10">
    <property type="entry name" value="Single-stranded right-handed beta-helix, Pectin lyase-like"/>
    <property type="match status" value="1"/>
</dbReference>
<feature type="domain" description="Right handed beta helix" evidence="2">
    <location>
        <begin position="119"/>
        <end position="268"/>
    </location>
</feature>
<dbReference type="InterPro" id="IPR011050">
    <property type="entry name" value="Pectin_lyase_fold/virulence"/>
</dbReference>